<keyword evidence="3 5" id="KW-1133">Transmembrane helix</keyword>
<protein>
    <submittedName>
        <fullName evidence="7">Unannotated protein</fullName>
    </submittedName>
</protein>
<dbReference type="InterPro" id="IPR010432">
    <property type="entry name" value="RDD"/>
</dbReference>
<accession>A0A6J6E8X6</accession>
<evidence type="ECO:0000256" key="2">
    <source>
        <dbReference type="ARBA" id="ARBA00022692"/>
    </source>
</evidence>
<evidence type="ECO:0000256" key="1">
    <source>
        <dbReference type="ARBA" id="ARBA00004141"/>
    </source>
</evidence>
<evidence type="ECO:0000256" key="3">
    <source>
        <dbReference type="ARBA" id="ARBA00022989"/>
    </source>
</evidence>
<dbReference type="Pfam" id="PF06271">
    <property type="entry name" value="RDD"/>
    <property type="match status" value="1"/>
</dbReference>
<feature type="transmembrane region" description="Helical" evidence="5">
    <location>
        <begin position="35"/>
        <end position="57"/>
    </location>
</feature>
<gene>
    <name evidence="7" type="ORF">UFOPK1740_00138</name>
</gene>
<evidence type="ECO:0000256" key="4">
    <source>
        <dbReference type="ARBA" id="ARBA00023136"/>
    </source>
</evidence>
<dbReference type="AlphaFoldDB" id="A0A6J6E8X6"/>
<organism evidence="7">
    <name type="scientific">freshwater metagenome</name>
    <dbReference type="NCBI Taxonomy" id="449393"/>
    <lineage>
        <taxon>unclassified sequences</taxon>
        <taxon>metagenomes</taxon>
        <taxon>ecological metagenomes</taxon>
    </lineage>
</organism>
<evidence type="ECO:0000256" key="5">
    <source>
        <dbReference type="SAM" id="Phobius"/>
    </source>
</evidence>
<feature type="transmembrane region" description="Helical" evidence="5">
    <location>
        <begin position="6"/>
        <end position="23"/>
    </location>
</feature>
<evidence type="ECO:0000313" key="7">
    <source>
        <dbReference type="EMBL" id="CAB4569798.1"/>
    </source>
</evidence>
<dbReference type="GO" id="GO:0016020">
    <property type="term" value="C:membrane"/>
    <property type="evidence" value="ECO:0007669"/>
    <property type="project" value="UniProtKB-SubCell"/>
</dbReference>
<dbReference type="EMBL" id="CAEZTU010000003">
    <property type="protein sequence ID" value="CAB4569798.1"/>
    <property type="molecule type" value="Genomic_DNA"/>
</dbReference>
<evidence type="ECO:0000259" key="6">
    <source>
        <dbReference type="Pfam" id="PF06271"/>
    </source>
</evidence>
<comment type="subcellular location">
    <subcellularLocation>
        <location evidence="1">Membrane</location>
        <topology evidence="1">Multi-pass membrane protein</topology>
    </subcellularLocation>
</comment>
<keyword evidence="4 5" id="KW-0472">Membrane</keyword>
<proteinExistence type="predicted"/>
<keyword evidence="2 5" id="KW-0812">Transmembrane</keyword>
<reference evidence="7" key="1">
    <citation type="submission" date="2020-05" db="EMBL/GenBank/DDBJ databases">
        <authorList>
            <person name="Chiriac C."/>
            <person name="Salcher M."/>
            <person name="Ghai R."/>
            <person name="Kavagutti S V."/>
        </authorList>
    </citation>
    <scope>NUCLEOTIDE SEQUENCE</scope>
</reference>
<feature type="domain" description="RDD" evidence="6">
    <location>
        <begin position="5"/>
        <end position="109"/>
    </location>
</feature>
<name>A0A6J6E8X6_9ZZZZ</name>
<sequence length="115" mass="12654">MTFKRILALIFDWAAAIFVVQLLPNAPAYATQSNAIWTLVIFATQITLFTWLIGASFGQKIVGLKVVDIGLNQNPNFVKSLIRTVLIVLVIPPLLADAEGRGLHDRLAKTKIINV</sequence>